<gene>
    <name evidence="2" type="ORF">Tci_922075</name>
</gene>
<comment type="caution">
    <text evidence="2">The sequence shown here is derived from an EMBL/GenBank/DDBJ whole genome shotgun (WGS) entry which is preliminary data.</text>
</comment>
<evidence type="ECO:0000313" key="2">
    <source>
        <dbReference type="EMBL" id="GFD50106.1"/>
    </source>
</evidence>
<protein>
    <submittedName>
        <fullName evidence="2">Uncharacterized protein</fullName>
    </submittedName>
</protein>
<organism evidence="2">
    <name type="scientific">Tanacetum cinerariifolium</name>
    <name type="common">Dalmatian daisy</name>
    <name type="synonym">Chrysanthemum cinerariifolium</name>
    <dbReference type="NCBI Taxonomy" id="118510"/>
    <lineage>
        <taxon>Eukaryota</taxon>
        <taxon>Viridiplantae</taxon>
        <taxon>Streptophyta</taxon>
        <taxon>Embryophyta</taxon>
        <taxon>Tracheophyta</taxon>
        <taxon>Spermatophyta</taxon>
        <taxon>Magnoliopsida</taxon>
        <taxon>eudicotyledons</taxon>
        <taxon>Gunneridae</taxon>
        <taxon>Pentapetalae</taxon>
        <taxon>asterids</taxon>
        <taxon>campanulids</taxon>
        <taxon>Asterales</taxon>
        <taxon>Asteraceae</taxon>
        <taxon>Asteroideae</taxon>
        <taxon>Anthemideae</taxon>
        <taxon>Anthemidinae</taxon>
        <taxon>Tanacetum</taxon>
    </lineage>
</organism>
<accession>A0A699WX18</accession>
<reference evidence="2" key="1">
    <citation type="journal article" date="2019" name="Sci. Rep.">
        <title>Draft genome of Tanacetum cinerariifolium, the natural source of mosquito coil.</title>
        <authorList>
            <person name="Yamashiro T."/>
            <person name="Shiraishi A."/>
            <person name="Satake H."/>
            <person name="Nakayama K."/>
        </authorList>
    </citation>
    <scope>NUCLEOTIDE SEQUENCE</scope>
</reference>
<dbReference type="EMBL" id="BKCJ011752733">
    <property type="protein sequence ID" value="GFD50106.1"/>
    <property type="molecule type" value="Genomic_DNA"/>
</dbReference>
<name>A0A699WX18_TANCI</name>
<dbReference type="AlphaFoldDB" id="A0A699WX18"/>
<feature type="compositionally biased region" description="Pro residues" evidence="1">
    <location>
        <begin position="1"/>
        <end position="28"/>
    </location>
</feature>
<feature type="non-terminal residue" evidence="2">
    <location>
        <position position="56"/>
    </location>
</feature>
<feature type="region of interest" description="Disordered" evidence="1">
    <location>
        <begin position="1"/>
        <end position="56"/>
    </location>
</feature>
<proteinExistence type="predicted"/>
<evidence type="ECO:0000256" key="1">
    <source>
        <dbReference type="SAM" id="MobiDB-lite"/>
    </source>
</evidence>
<sequence length="56" mass="6099">MSSPPASPLSPWSSPPPRIPFPPLPPLPSASCREDRPEVTLPPQKRLGITLGPRYE</sequence>